<protein>
    <submittedName>
        <fullName evidence="1">Uncharacterized protein</fullName>
    </submittedName>
</protein>
<organism evidence="1 2">
    <name type="scientific">Telluria antibiotica</name>
    <dbReference type="NCBI Taxonomy" id="2717319"/>
    <lineage>
        <taxon>Bacteria</taxon>
        <taxon>Pseudomonadati</taxon>
        <taxon>Pseudomonadota</taxon>
        <taxon>Betaproteobacteria</taxon>
        <taxon>Burkholderiales</taxon>
        <taxon>Oxalobacteraceae</taxon>
        <taxon>Telluria group</taxon>
        <taxon>Telluria</taxon>
    </lineage>
</organism>
<evidence type="ECO:0000313" key="1">
    <source>
        <dbReference type="EMBL" id="NIA55061.1"/>
    </source>
</evidence>
<gene>
    <name evidence="1" type="ORF">HAV22_15600</name>
</gene>
<comment type="caution">
    <text evidence="1">The sequence shown here is derived from an EMBL/GenBank/DDBJ whole genome shotgun (WGS) entry which is preliminary data.</text>
</comment>
<reference evidence="1 2" key="1">
    <citation type="submission" date="2020-03" db="EMBL/GenBank/DDBJ databases">
        <title>Genome sequence of strain Massilia sp. TW-1.</title>
        <authorList>
            <person name="Chaudhary D.K."/>
        </authorList>
    </citation>
    <scope>NUCLEOTIDE SEQUENCE [LARGE SCALE GENOMIC DNA]</scope>
    <source>
        <strain evidence="1 2">TW-1</strain>
    </source>
</reference>
<dbReference type="Proteomes" id="UP000716322">
    <property type="component" value="Unassembled WGS sequence"/>
</dbReference>
<proteinExistence type="predicted"/>
<sequence>MNSTNSCPICNQSIQEEQARFYFPKLPDWHALSRYLGTVHVDCLRALPNGEEVSKPLADICESLYGKESETPVVARERNLVVKDCLKNCGCFEIYDFDDFAEFFIPVHATEAVRQLEPNQFLSLGVQGLQVLHRSVDGKLSLERTKPHFVVDLPEMTYEVLVSCLSRAQKAATFS</sequence>
<dbReference type="EMBL" id="JAAQOM010000009">
    <property type="protein sequence ID" value="NIA55061.1"/>
    <property type="molecule type" value="Genomic_DNA"/>
</dbReference>
<accession>A0ABX0PDW5</accession>
<dbReference type="RefSeq" id="WP_166860097.1">
    <property type="nucleotide sequence ID" value="NZ_JAAQOM010000009.1"/>
</dbReference>
<evidence type="ECO:0000313" key="2">
    <source>
        <dbReference type="Proteomes" id="UP000716322"/>
    </source>
</evidence>
<name>A0ABX0PDW5_9BURK</name>
<keyword evidence="2" id="KW-1185">Reference proteome</keyword>